<reference evidence="2" key="1">
    <citation type="submission" date="2021-02" db="EMBL/GenBank/DDBJ databases">
        <authorList>
            <person name="Nowell W R."/>
        </authorList>
    </citation>
    <scope>NUCLEOTIDE SEQUENCE</scope>
</reference>
<dbReference type="Proteomes" id="UP000663848">
    <property type="component" value="Unassembled WGS sequence"/>
</dbReference>
<feature type="domain" description="TIL" evidence="1">
    <location>
        <begin position="3"/>
        <end position="47"/>
    </location>
</feature>
<sequence length="91" mass="10086">GPLCPQTCFEDGDYGGCSVDSGCVGGCFCPNGQVMDNNGHCIEPHRCPCLYNNIMYPRSTRIIMKKNETCRHECECQHGSFLCDKIETTIC</sequence>
<dbReference type="InterPro" id="IPR036084">
    <property type="entry name" value="Ser_inhib-like_sf"/>
</dbReference>
<dbReference type="AlphaFoldDB" id="A0A822DC05"/>
<dbReference type="CDD" id="cd19941">
    <property type="entry name" value="TIL"/>
    <property type="match status" value="1"/>
</dbReference>
<dbReference type="EMBL" id="CAJOBR010058205">
    <property type="protein sequence ID" value="CAF5066516.1"/>
    <property type="molecule type" value="Genomic_DNA"/>
</dbReference>
<dbReference type="Gene3D" id="2.10.25.10">
    <property type="entry name" value="Laminin"/>
    <property type="match status" value="1"/>
</dbReference>
<organism evidence="2 3">
    <name type="scientific">Rotaria socialis</name>
    <dbReference type="NCBI Taxonomy" id="392032"/>
    <lineage>
        <taxon>Eukaryota</taxon>
        <taxon>Metazoa</taxon>
        <taxon>Spiralia</taxon>
        <taxon>Gnathifera</taxon>
        <taxon>Rotifera</taxon>
        <taxon>Eurotatoria</taxon>
        <taxon>Bdelloidea</taxon>
        <taxon>Philodinida</taxon>
        <taxon>Philodinidae</taxon>
        <taxon>Rotaria</taxon>
    </lineage>
</organism>
<dbReference type="SUPFAM" id="SSF57567">
    <property type="entry name" value="Serine protease inhibitors"/>
    <property type="match status" value="1"/>
</dbReference>
<feature type="non-terminal residue" evidence="2">
    <location>
        <position position="1"/>
    </location>
</feature>
<evidence type="ECO:0000259" key="1">
    <source>
        <dbReference type="Pfam" id="PF01826"/>
    </source>
</evidence>
<evidence type="ECO:0000313" key="2">
    <source>
        <dbReference type="EMBL" id="CAF5066516.1"/>
    </source>
</evidence>
<feature type="non-terminal residue" evidence="2">
    <location>
        <position position="91"/>
    </location>
</feature>
<name>A0A822DC05_9BILA</name>
<comment type="caution">
    <text evidence="2">The sequence shown here is derived from an EMBL/GenBank/DDBJ whole genome shotgun (WGS) entry which is preliminary data.</text>
</comment>
<proteinExistence type="predicted"/>
<dbReference type="Pfam" id="PF01826">
    <property type="entry name" value="TIL"/>
    <property type="match status" value="1"/>
</dbReference>
<accession>A0A822DC05</accession>
<protein>
    <recommendedName>
        <fullName evidence="1">TIL domain-containing protein</fullName>
    </recommendedName>
</protein>
<evidence type="ECO:0000313" key="3">
    <source>
        <dbReference type="Proteomes" id="UP000663848"/>
    </source>
</evidence>
<dbReference type="InterPro" id="IPR002919">
    <property type="entry name" value="TIL_dom"/>
</dbReference>
<gene>
    <name evidence="2" type="ORF">QYT958_LOCUS42978</name>
</gene>